<evidence type="ECO:0000313" key="1">
    <source>
        <dbReference type="EMBL" id="BBH53572.1"/>
    </source>
</evidence>
<dbReference type="KEGG" id="sbf:JCM31447_20160"/>
<sequence>MHLIDKEIFFADSRVMSYMKNIENKIFEFVVSHAFYEKGNEIVKINNVKTIISGWSEFKNDIYNSDSKTWSLIDDSFVDFVLEFSNIKNNIQINGFSDKYSFWSEIKINNINSIKFYEI</sequence>
<reference evidence="1 2" key="1">
    <citation type="submission" date="2018-12" db="EMBL/GenBank/DDBJ databases">
        <title>Rubrispira sanarue gen. nov., sp., nov., a member of the order Silvanigrellales, isolated from a brackish lake in Hamamatsu Japan.</title>
        <authorList>
            <person name="Maejima Y."/>
            <person name="Iino T."/>
            <person name="Muraguchi Y."/>
            <person name="Fukuda K."/>
            <person name="Nojiri H."/>
            <person name="Ohkuma M."/>
            <person name="Moriuchi R."/>
            <person name="Dohra H."/>
            <person name="Kimbara K."/>
            <person name="Shintani M."/>
        </authorList>
    </citation>
    <scope>NUCLEOTIDE SEQUENCE [LARGE SCALE GENOMIC DNA]</scope>
    <source>
        <strain evidence="1 2">RF1110005</strain>
    </source>
</reference>
<accession>A0A4P2VX63</accession>
<keyword evidence="2" id="KW-1185">Reference proteome</keyword>
<organism evidence="1 2">
    <name type="scientific">Fluviispira sanaruensis</name>
    <dbReference type="NCBI Taxonomy" id="2493639"/>
    <lineage>
        <taxon>Bacteria</taxon>
        <taxon>Pseudomonadati</taxon>
        <taxon>Bdellovibrionota</taxon>
        <taxon>Oligoflexia</taxon>
        <taxon>Silvanigrellales</taxon>
        <taxon>Silvanigrellaceae</taxon>
        <taxon>Fluviispira</taxon>
    </lineage>
</organism>
<dbReference type="Proteomes" id="UP000291236">
    <property type="component" value="Chromosome"/>
</dbReference>
<protein>
    <submittedName>
        <fullName evidence="1">Uncharacterized protein</fullName>
    </submittedName>
</protein>
<evidence type="ECO:0000313" key="2">
    <source>
        <dbReference type="Proteomes" id="UP000291236"/>
    </source>
</evidence>
<name>A0A4P2VX63_FLUSA</name>
<proteinExistence type="predicted"/>
<dbReference type="EMBL" id="AP019368">
    <property type="protein sequence ID" value="BBH53572.1"/>
    <property type="molecule type" value="Genomic_DNA"/>
</dbReference>
<gene>
    <name evidence="1" type="ORF">JCM31447_20160</name>
</gene>
<dbReference type="AlphaFoldDB" id="A0A4P2VX63"/>